<feature type="binding site" evidence="9">
    <location>
        <position position="14"/>
    </location>
    <ligand>
        <name>NADPH</name>
        <dbReference type="ChEBI" id="CHEBI:57783"/>
    </ligand>
</feature>
<evidence type="ECO:0000256" key="4">
    <source>
        <dbReference type="ARBA" id="ARBA00022857"/>
    </source>
</evidence>
<feature type="binding site" evidence="9">
    <location>
        <position position="148"/>
    </location>
    <ligand>
        <name>1-deoxy-D-xylulose 5-phosphate</name>
        <dbReference type="ChEBI" id="CHEBI:57792"/>
    </ligand>
</feature>
<dbReference type="InterPro" id="IPR003821">
    <property type="entry name" value="DXP_reductoisomerase"/>
</dbReference>
<organism evidence="13 14">
    <name type="scientific">Treponema rectale</name>
    <dbReference type="NCBI Taxonomy" id="744512"/>
    <lineage>
        <taxon>Bacteria</taxon>
        <taxon>Pseudomonadati</taxon>
        <taxon>Spirochaetota</taxon>
        <taxon>Spirochaetia</taxon>
        <taxon>Spirochaetales</taxon>
        <taxon>Treponemataceae</taxon>
        <taxon>Treponema</taxon>
    </lineage>
</organism>
<feature type="binding site" evidence="9">
    <location>
        <position position="121"/>
    </location>
    <ligand>
        <name>NADPH</name>
        <dbReference type="ChEBI" id="CHEBI:57783"/>
    </ligand>
</feature>
<keyword evidence="6 9" id="KW-0464">Manganese</keyword>
<dbReference type="Proteomes" id="UP000593591">
    <property type="component" value="Chromosome"/>
</dbReference>
<dbReference type="InterPro" id="IPR013512">
    <property type="entry name" value="DXP_reductoisomerase_N"/>
</dbReference>
<dbReference type="GO" id="GO:0030604">
    <property type="term" value="F:1-deoxy-D-xylulose-5-phosphate reductoisomerase activity"/>
    <property type="evidence" value="ECO:0007669"/>
    <property type="project" value="UniProtKB-UniRule"/>
</dbReference>
<evidence type="ECO:0000256" key="1">
    <source>
        <dbReference type="ARBA" id="ARBA00005094"/>
    </source>
</evidence>
<reference evidence="13 14" key="1">
    <citation type="submission" date="2018-08" db="EMBL/GenBank/DDBJ databases">
        <title>The first complete genome of Treponema rectale (CHPAT), a commensal spirochete of the bovine rectum.</title>
        <authorList>
            <person name="Staton G.J."/>
            <person name="Clegg S.R."/>
            <person name="Carter S.D."/>
            <person name="Radford A.D."/>
            <person name="Darby A."/>
            <person name="Hall N."/>
            <person name="Birtles R.J."/>
            <person name="Evans N.J."/>
        </authorList>
    </citation>
    <scope>NUCLEOTIDE SEQUENCE [LARGE SCALE GENOMIC DNA]</scope>
    <source>
        <strain evidence="13 14">CHPA</strain>
    </source>
</reference>
<comment type="caution">
    <text evidence="9">Lacks conserved residue(s) required for the propagation of feature annotation.</text>
</comment>
<dbReference type="PANTHER" id="PTHR30525">
    <property type="entry name" value="1-DEOXY-D-XYLULOSE 5-PHOSPHATE REDUCTOISOMERASE"/>
    <property type="match status" value="1"/>
</dbReference>
<evidence type="ECO:0000256" key="7">
    <source>
        <dbReference type="ARBA" id="ARBA00023229"/>
    </source>
</evidence>
<comment type="pathway">
    <text evidence="1 9">Isoprenoid biosynthesis; isopentenyl diphosphate biosynthesis via DXP pathway; isopentenyl diphosphate from 1-deoxy-D-xylulose 5-phosphate: step 1/6.</text>
</comment>
<dbReference type="AlphaFoldDB" id="A0A7M1XI89"/>
<comment type="catalytic activity">
    <reaction evidence="8">
        <text>2-C-methyl-D-erythritol 4-phosphate + NADP(+) = 1-deoxy-D-xylulose 5-phosphate + NADPH + H(+)</text>
        <dbReference type="Rhea" id="RHEA:13717"/>
        <dbReference type="ChEBI" id="CHEBI:15378"/>
        <dbReference type="ChEBI" id="CHEBI:57783"/>
        <dbReference type="ChEBI" id="CHEBI:57792"/>
        <dbReference type="ChEBI" id="CHEBI:58262"/>
        <dbReference type="ChEBI" id="CHEBI:58349"/>
        <dbReference type="EC" id="1.1.1.267"/>
    </reaction>
    <physiologicalReaction direction="right-to-left" evidence="8">
        <dbReference type="Rhea" id="RHEA:13719"/>
    </physiologicalReaction>
</comment>
<feature type="binding site" evidence="9">
    <location>
        <position position="123"/>
    </location>
    <ligand>
        <name>NADPH</name>
        <dbReference type="ChEBI" id="CHEBI:57783"/>
    </ligand>
</feature>
<keyword evidence="4 9" id="KW-0521">NADP</keyword>
<feature type="binding site" evidence="9">
    <location>
        <position position="223"/>
    </location>
    <ligand>
        <name>1-deoxy-D-xylulose 5-phosphate</name>
        <dbReference type="ChEBI" id="CHEBI:57792"/>
    </ligand>
</feature>
<sequence>MRKPIIVLGATGSIGTQCLDILQFSLEYELIGVSLNSRFENLEPYLFYFDSLKYVAISNKEAAEKFKKLHPSYVVFTGEDSSLALIKECNKADVFNALIGNCGLRPTLLAMRQNQDIMLSNKESLVIGSSLIKEEAKTSKSHLYPVDSEHVALAKLIKEASERHVDEKNILKYIVTASGGALRDVKKEDLTQVTPEQVLHHPTWAMGSKITCDSATLVNKGYEVIEASVLFDVPLDKVGAVICRESLVHAQLRYLEDGKEVLLQEYSPVSMKVPIAYALSKGELGMHKDNQEDLANIQKLHFADIDYDFYPAFMYTIKTFEKFGNVGMIYYNAVDTLAIDHFLHHKISYLQLIEALGYTYTHLHDLPVLREEHLQDIIKAAEDYAREVIALIEQ</sequence>
<keyword evidence="9" id="KW-0460">Magnesium</keyword>
<feature type="domain" description="DXP reductoisomerase C-terminal" evidence="12">
    <location>
        <begin position="267"/>
        <end position="382"/>
    </location>
</feature>
<evidence type="ECO:0000259" key="12">
    <source>
        <dbReference type="Pfam" id="PF13288"/>
    </source>
</evidence>
<dbReference type="Pfam" id="PF02670">
    <property type="entry name" value="DXP_reductoisom"/>
    <property type="match status" value="1"/>
</dbReference>
<name>A0A7M1XI89_9SPIR</name>
<feature type="binding site" evidence="9">
    <location>
        <position position="11"/>
    </location>
    <ligand>
        <name>NADPH</name>
        <dbReference type="ChEBI" id="CHEBI:57783"/>
    </ligand>
</feature>
<dbReference type="InterPro" id="IPR013644">
    <property type="entry name" value="DXP_reductoisomerase_C"/>
</dbReference>
<keyword evidence="3 9" id="KW-0479">Metal-binding</keyword>
<dbReference type="Gene3D" id="3.40.50.720">
    <property type="entry name" value="NAD(P)-binding Rossmann-like Domain"/>
    <property type="match status" value="1"/>
</dbReference>
<dbReference type="GO" id="GO:0051484">
    <property type="term" value="P:isopentenyl diphosphate biosynthetic process, methylerythritol 4-phosphate pathway involved in terpenoid biosynthetic process"/>
    <property type="evidence" value="ECO:0007669"/>
    <property type="project" value="TreeGrafter"/>
</dbReference>
<feature type="domain" description="1-deoxy-D-xylulose 5-phosphate reductoisomerase C-terminal" evidence="11">
    <location>
        <begin position="143"/>
        <end position="231"/>
    </location>
</feature>
<evidence type="ECO:0000256" key="2">
    <source>
        <dbReference type="ARBA" id="ARBA00006825"/>
    </source>
</evidence>
<keyword evidence="5 9" id="KW-0560">Oxidoreductase</keyword>
<dbReference type="GO" id="GO:0030145">
    <property type="term" value="F:manganese ion binding"/>
    <property type="evidence" value="ECO:0007669"/>
    <property type="project" value="TreeGrafter"/>
</dbReference>
<dbReference type="UniPathway" id="UPA00056">
    <property type="reaction ID" value="UER00092"/>
</dbReference>
<evidence type="ECO:0000313" key="14">
    <source>
        <dbReference type="Proteomes" id="UP000593591"/>
    </source>
</evidence>
<keyword evidence="7 9" id="KW-0414">Isoprene biosynthesis</keyword>
<feature type="binding site" evidence="9">
    <location>
        <position position="201"/>
    </location>
    <ligand>
        <name>1-deoxy-D-xylulose 5-phosphate</name>
        <dbReference type="ChEBI" id="CHEBI:57792"/>
    </ligand>
</feature>
<dbReference type="HAMAP" id="MF_00183">
    <property type="entry name" value="DXP_reductoisom"/>
    <property type="match status" value="1"/>
</dbReference>
<feature type="binding site" evidence="9">
    <location>
        <position position="207"/>
    </location>
    <ligand>
        <name>NADPH</name>
        <dbReference type="ChEBI" id="CHEBI:57783"/>
    </ligand>
</feature>
<dbReference type="InterPro" id="IPR036169">
    <property type="entry name" value="DXPR_C_sf"/>
</dbReference>
<evidence type="ECO:0000259" key="10">
    <source>
        <dbReference type="Pfam" id="PF02670"/>
    </source>
</evidence>
<dbReference type="Pfam" id="PF13288">
    <property type="entry name" value="DXPR_C"/>
    <property type="match status" value="1"/>
</dbReference>
<comment type="function">
    <text evidence="9">Catalyzes the NADPH-dependent rearrangement and reduction of 1-deoxy-D-xylulose-5-phosphate (DXP) to 2-C-methyl-D-erythritol 4-phosphate (MEP).</text>
</comment>
<dbReference type="KEGG" id="trc:DYE49_01850"/>
<feature type="binding site" evidence="9">
    <location>
        <position position="223"/>
    </location>
    <ligand>
        <name>Mn(2+)</name>
        <dbReference type="ChEBI" id="CHEBI:29035"/>
    </ligand>
</feature>
<evidence type="ECO:0000256" key="6">
    <source>
        <dbReference type="ARBA" id="ARBA00023211"/>
    </source>
</evidence>
<feature type="binding site" evidence="9">
    <location>
        <position position="149"/>
    </location>
    <ligand>
        <name>1-deoxy-D-xylulose 5-phosphate</name>
        <dbReference type="ChEBI" id="CHEBI:57792"/>
    </ligand>
</feature>
<dbReference type="InterPro" id="IPR026877">
    <property type="entry name" value="DXPR_C"/>
</dbReference>
<dbReference type="EC" id="1.1.1.267" evidence="9"/>
<dbReference type="SUPFAM" id="SSF55347">
    <property type="entry name" value="Glyceraldehyde-3-phosphate dehydrogenase-like, C-terminal domain"/>
    <property type="match status" value="1"/>
</dbReference>
<proteinExistence type="inferred from homology"/>
<dbReference type="PANTHER" id="PTHR30525:SF0">
    <property type="entry name" value="1-DEOXY-D-XYLULOSE 5-PHOSPHATE REDUCTOISOMERASE, CHLOROPLASTIC"/>
    <property type="match status" value="1"/>
</dbReference>
<dbReference type="InterPro" id="IPR036291">
    <property type="entry name" value="NAD(P)-bd_dom_sf"/>
</dbReference>
<dbReference type="Pfam" id="PF08436">
    <property type="entry name" value="DXP_redisom_C"/>
    <property type="match status" value="1"/>
</dbReference>
<feature type="binding site" evidence="9">
    <location>
        <position position="219"/>
    </location>
    <ligand>
        <name>1-deoxy-D-xylulose 5-phosphate</name>
        <dbReference type="ChEBI" id="CHEBI:57792"/>
    </ligand>
</feature>
<evidence type="ECO:0000256" key="5">
    <source>
        <dbReference type="ARBA" id="ARBA00023002"/>
    </source>
</evidence>
<feature type="binding site" evidence="9">
    <location>
        <position position="149"/>
    </location>
    <ligand>
        <name>Mn(2+)</name>
        <dbReference type="ChEBI" id="CHEBI:29035"/>
    </ligand>
</feature>
<dbReference type="GO" id="GO:0070402">
    <property type="term" value="F:NADPH binding"/>
    <property type="evidence" value="ECO:0007669"/>
    <property type="project" value="InterPro"/>
</dbReference>
<feature type="binding site" evidence="9">
    <location>
        <position position="178"/>
    </location>
    <ligand>
        <name>1-deoxy-D-xylulose 5-phosphate</name>
        <dbReference type="ChEBI" id="CHEBI:57792"/>
    </ligand>
</feature>
<comment type="cofactor">
    <cofactor evidence="9">
        <name>Mg(2+)</name>
        <dbReference type="ChEBI" id="CHEBI:18420"/>
    </cofactor>
    <cofactor evidence="9">
        <name>Mn(2+)</name>
        <dbReference type="ChEBI" id="CHEBI:29035"/>
    </cofactor>
</comment>
<dbReference type="EMBL" id="CP031517">
    <property type="protein sequence ID" value="QOS39259.1"/>
    <property type="molecule type" value="Genomic_DNA"/>
</dbReference>
<protein>
    <recommendedName>
        <fullName evidence="9">1-deoxy-D-xylulose 5-phosphate reductoisomerase</fullName>
        <shortName evidence="9">DXP reductoisomerase</shortName>
        <ecNumber evidence="9">1.1.1.267</ecNumber>
    </recommendedName>
    <alternativeName>
        <fullName evidence="9">1-deoxyxylulose-5-phosphate reductoisomerase</fullName>
    </alternativeName>
    <alternativeName>
        <fullName evidence="9">2-C-methyl-D-erythritol 4-phosphate synthase</fullName>
    </alternativeName>
</protein>
<feature type="binding site" evidence="9">
    <location>
        <position position="147"/>
    </location>
    <ligand>
        <name>Mn(2+)</name>
        <dbReference type="ChEBI" id="CHEBI:29035"/>
    </ligand>
</feature>
<feature type="domain" description="1-deoxy-D-xylulose 5-phosphate reductoisomerase N-terminal" evidence="10">
    <location>
        <begin position="5"/>
        <end position="128"/>
    </location>
</feature>
<evidence type="ECO:0000256" key="3">
    <source>
        <dbReference type="ARBA" id="ARBA00022723"/>
    </source>
</evidence>
<evidence type="ECO:0000256" key="8">
    <source>
        <dbReference type="ARBA" id="ARBA00048543"/>
    </source>
</evidence>
<feature type="binding site" evidence="9">
    <location>
        <position position="13"/>
    </location>
    <ligand>
        <name>NADPH</name>
        <dbReference type="ChEBI" id="CHEBI:57783"/>
    </ligand>
</feature>
<evidence type="ECO:0000313" key="13">
    <source>
        <dbReference type="EMBL" id="QOS39259.1"/>
    </source>
</evidence>
<accession>A0A7M1XI89</accession>
<gene>
    <name evidence="9" type="primary">dxr</name>
    <name evidence="13" type="ORF">DYE49_01850</name>
</gene>
<feature type="binding site" evidence="9">
    <location>
        <position position="220"/>
    </location>
    <ligand>
        <name>1-deoxy-D-xylulose 5-phosphate</name>
        <dbReference type="ChEBI" id="CHEBI:57792"/>
    </ligand>
</feature>
<dbReference type="PIRSF" id="PIRSF006205">
    <property type="entry name" value="Dxp_reductismrs"/>
    <property type="match status" value="1"/>
</dbReference>
<feature type="binding site" evidence="9">
    <location>
        <position position="122"/>
    </location>
    <ligand>
        <name>1-deoxy-D-xylulose 5-phosphate</name>
        <dbReference type="ChEBI" id="CHEBI:57792"/>
    </ligand>
</feature>
<comment type="similarity">
    <text evidence="2 9">Belongs to the DXR family.</text>
</comment>
<dbReference type="SUPFAM" id="SSF51735">
    <property type="entry name" value="NAD(P)-binding Rossmann-fold domains"/>
    <property type="match status" value="1"/>
</dbReference>
<evidence type="ECO:0000259" key="11">
    <source>
        <dbReference type="Pfam" id="PF08436"/>
    </source>
</evidence>
<evidence type="ECO:0000256" key="9">
    <source>
        <dbReference type="HAMAP-Rule" id="MF_00183"/>
    </source>
</evidence>
<feature type="binding site" evidence="9">
    <location>
        <position position="12"/>
    </location>
    <ligand>
        <name>NADPH</name>
        <dbReference type="ChEBI" id="CHEBI:57783"/>
    </ligand>
</feature>
<feature type="binding site" evidence="9">
    <location>
        <position position="214"/>
    </location>
    <ligand>
        <name>1-deoxy-D-xylulose 5-phosphate</name>
        <dbReference type="ChEBI" id="CHEBI:57792"/>
    </ligand>
</feature>
<dbReference type="SUPFAM" id="SSF69055">
    <property type="entry name" value="1-deoxy-D-xylulose-5-phosphate reductoisomerase, C-terminal domain"/>
    <property type="match status" value="1"/>
</dbReference>